<dbReference type="OrthoDB" id="1242553at2759"/>
<evidence type="ECO:0000313" key="5">
    <source>
        <dbReference type="RefSeq" id="XP_016484396.1"/>
    </source>
</evidence>
<dbReference type="PROSITE" id="PS50158">
    <property type="entry name" value="ZF_CCHC"/>
    <property type="match status" value="1"/>
</dbReference>
<proteinExistence type="predicted"/>
<accession>A0A1S4B695</accession>
<protein>
    <recommendedName>
        <fullName evidence="4">CCHC-type domain-containing protein</fullName>
    </recommendedName>
</protein>
<dbReference type="InterPro" id="IPR036875">
    <property type="entry name" value="Znf_CCHC_sf"/>
</dbReference>
<dbReference type="GO" id="GO:0003676">
    <property type="term" value="F:nucleic acid binding"/>
    <property type="evidence" value="ECO:0007669"/>
    <property type="project" value="InterPro"/>
</dbReference>
<dbReference type="RefSeq" id="XP_016484396.1">
    <property type="nucleotide sequence ID" value="XM_016628910.1"/>
</dbReference>
<dbReference type="Gene3D" id="4.10.60.10">
    <property type="entry name" value="Zinc finger, CCHC-type"/>
    <property type="match status" value="1"/>
</dbReference>
<evidence type="ECO:0000256" key="3">
    <source>
        <dbReference type="SAM" id="MobiDB-lite"/>
    </source>
</evidence>
<evidence type="ECO:0000256" key="2">
    <source>
        <dbReference type="SAM" id="Coils"/>
    </source>
</evidence>
<organism evidence="5">
    <name type="scientific">Nicotiana tabacum</name>
    <name type="common">Common tobacco</name>
    <dbReference type="NCBI Taxonomy" id="4097"/>
    <lineage>
        <taxon>Eukaryota</taxon>
        <taxon>Viridiplantae</taxon>
        <taxon>Streptophyta</taxon>
        <taxon>Embryophyta</taxon>
        <taxon>Tracheophyta</taxon>
        <taxon>Spermatophyta</taxon>
        <taxon>Magnoliopsida</taxon>
        <taxon>eudicotyledons</taxon>
        <taxon>Gunneridae</taxon>
        <taxon>Pentapetalae</taxon>
        <taxon>asterids</taxon>
        <taxon>lamiids</taxon>
        <taxon>Solanales</taxon>
        <taxon>Solanaceae</taxon>
        <taxon>Nicotianoideae</taxon>
        <taxon>Nicotianeae</taxon>
        <taxon>Nicotiana</taxon>
    </lineage>
</organism>
<sequence length="355" mass="40492">MAYLTRRFQKMVRRNGGILKRGSSSKPKNYDPCHKCGKTGYFIKDCPLLKQEYFKHNSDKVAKRNPSDDDEDDDNDEVNFMDVQRNLKSYSPKKLMSLANVLIDAYHSLMSDKDALTIELGDAKHTRNELVVCVVDLKETIENLKNEKEYLTENIASVEHERDDLMVVVVDLKETTENFSREKSALVEKVSITEQERDDLLVVIIDLEETIEGLKAECRPGNSEKGKEAASSRIGKSKKNDLEKSLKRTWSLDVITDMYFNNGGNRQGIGFQREKVPYNPHSNGDMSCLKAVDDDAELWHRRLGHASFSPLNKLIQKDFVRGLPNSKFKEHRVCDACARGKHVKSSFKPKKDAST</sequence>
<evidence type="ECO:0000256" key="1">
    <source>
        <dbReference type="PROSITE-ProRule" id="PRU00047"/>
    </source>
</evidence>
<feature type="region of interest" description="Disordered" evidence="3">
    <location>
        <begin position="218"/>
        <end position="240"/>
    </location>
</feature>
<evidence type="ECO:0000259" key="4">
    <source>
        <dbReference type="PROSITE" id="PS50158"/>
    </source>
</evidence>
<keyword evidence="1" id="KW-0863">Zinc-finger</keyword>
<keyword evidence="2" id="KW-0175">Coiled coil</keyword>
<dbReference type="Pfam" id="PF13976">
    <property type="entry name" value="gag_pre-integrs"/>
    <property type="match status" value="1"/>
</dbReference>
<feature type="compositionally biased region" description="Basic and acidic residues" evidence="3">
    <location>
        <begin position="218"/>
        <end position="230"/>
    </location>
</feature>
<keyword evidence="1" id="KW-0479">Metal-binding</keyword>
<dbReference type="PaxDb" id="4097-A0A1S4B695"/>
<reference evidence="5" key="1">
    <citation type="submission" date="2025-08" db="UniProtKB">
        <authorList>
            <consortium name="RefSeq"/>
        </authorList>
    </citation>
    <scope>IDENTIFICATION</scope>
</reference>
<dbReference type="SUPFAM" id="SSF57756">
    <property type="entry name" value="Retrovirus zinc finger-like domains"/>
    <property type="match status" value="1"/>
</dbReference>
<dbReference type="GO" id="GO:0008270">
    <property type="term" value="F:zinc ion binding"/>
    <property type="evidence" value="ECO:0007669"/>
    <property type="project" value="UniProtKB-KW"/>
</dbReference>
<feature type="coiled-coil region" evidence="2">
    <location>
        <begin position="127"/>
        <end position="161"/>
    </location>
</feature>
<dbReference type="AlphaFoldDB" id="A0A1S4B695"/>
<feature type="domain" description="CCHC-type" evidence="4">
    <location>
        <begin position="33"/>
        <end position="47"/>
    </location>
</feature>
<dbReference type="InterPro" id="IPR001878">
    <property type="entry name" value="Znf_CCHC"/>
</dbReference>
<dbReference type="InterPro" id="IPR025724">
    <property type="entry name" value="GAG-pre-integrase_dom"/>
</dbReference>
<name>A0A1S4B695_TOBAC</name>
<gene>
    <name evidence="5" type="primary">LOC107804955</name>
</gene>
<keyword evidence="1" id="KW-0862">Zinc</keyword>
<dbReference type="KEGG" id="nta:107804955"/>